<name>A0A2U3L7G0_9BACT</name>
<evidence type="ECO:0008006" key="4">
    <source>
        <dbReference type="Google" id="ProtNLM"/>
    </source>
</evidence>
<evidence type="ECO:0000256" key="1">
    <source>
        <dbReference type="SAM" id="MobiDB-lite"/>
    </source>
</evidence>
<proteinExistence type="predicted"/>
<sequence>MDEQLDSTAPDSTASTLPVEESAASDAKASAAPVEENKVVSRPFRVKLRGSVLVLVRLPNRRSVRARFHQLSTTGGVIHVEKPLEEKLEVELIFHVGQATIRNKAQMLFPMWATQGWMQPFRFVNLPDADREALDTNLKSFLGDAATGAAAGS</sequence>
<dbReference type="EMBL" id="OMOD01000175">
    <property type="protein sequence ID" value="SPF47826.1"/>
    <property type="molecule type" value="Genomic_DNA"/>
</dbReference>
<feature type="compositionally biased region" description="Polar residues" evidence="1">
    <location>
        <begin position="1"/>
        <end position="16"/>
    </location>
</feature>
<protein>
    <recommendedName>
        <fullName evidence="4">PilZ domain-containing protein</fullName>
    </recommendedName>
</protein>
<feature type="region of interest" description="Disordered" evidence="1">
    <location>
        <begin position="1"/>
        <end position="32"/>
    </location>
</feature>
<accession>A0A2U3L7G0</accession>
<organism evidence="2 3">
    <name type="scientific">Candidatus Sulfotelmatobacter kueseliae</name>
    <dbReference type="NCBI Taxonomy" id="2042962"/>
    <lineage>
        <taxon>Bacteria</taxon>
        <taxon>Pseudomonadati</taxon>
        <taxon>Acidobacteriota</taxon>
        <taxon>Terriglobia</taxon>
        <taxon>Terriglobales</taxon>
        <taxon>Candidatus Korobacteraceae</taxon>
        <taxon>Candidatus Sulfotelmatobacter</taxon>
    </lineage>
</organism>
<dbReference type="Proteomes" id="UP000238701">
    <property type="component" value="Unassembled WGS sequence"/>
</dbReference>
<feature type="compositionally biased region" description="Low complexity" evidence="1">
    <location>
        <begin position="22"/>
        <end position="32"/>
    </location>
</feature>
<dbReference type="AlphaFoldDB" id="A0A2U3L7G0"/>
<gene>
    <name evidence="2" type="ORF">SBA1_780016</name>
</gene>
<evidence type="ECO:0000313" key="3">
    <source>
        <dbReference type="Proteomes" id="UP000238701"/>
    </source>
</evidence>
<evidence type="ECO:0000313" key="2">
    <source>
        <dbReference type="EMBL" id="SPF47826.1"/>
    </source>
</evidence>
<reference evidence="3" key="1">
    <citation type="submission" date="2018-02" db="EMBL/GenBank/DDBJ databases">
        <authorList>
            <person name="Hausmann B."/>
        </authorList>
    </citation>
    <scope>NUCLEOTIDE SEQUENCE [LARGE SCALE GENOMIC DNA]</scope>
    <source>
        <strain evidence="3">Peat soil MAG SbA1</strain>
    </source>
</reference>